<evidence type="ECO:0000259" key="3">
    <source>
        <dbReference type="Pfam" id="PF07995"/>
    </source>
</evidence>
<dbReference type="Pfam" id="PF07995">
    <property type="entry name" value="GSDH"/>
    <property type="match status" value="1"/>
</dbReference>
<evidence type="ECO:0000259" key="4">
    <source>
        <dbReference type="Pfam" id="PF18962"/>
    </source>
</evidence>
<dbReference type="Pfam" id="PF18962">
    <property type="entry name" value="Por_Secre_tail"/>
    <property type="match status" value="1"/>
</dbReference>
<dbReference type="InterPro" id="IPR012938">
    <property type="entry name" value="Glc/Sorbosone_DH"/>
</dbReference>
<feature type="domain" description="Glucose/Sorbosone dehydrogenase" evidence="3">
    <location>
        <begin position="40"/>
        <end position="404"/>
    </location>
</feature>
<feature type="domain" description="Secretion system C-terminal sorting" evidence="4">
    <location>
        <begin position="447"/>
        <end position="518"/>
    </location>
</feature>
<dbReference type="RefSeq" id="WP_103804958.1">
    <property type="nucleotide sequence ID" value="NZ_PQVG01000002.1"/>
</dbReference>
<protein>
    <submittedName>
        <fullName evidence="5">Quinoprotein glucose dehydrogenase</fullName>
    </submittedName>
</protein>
<evidence type="ECO:0000256" key="1">
    <source>
        <dbReference type="ARBA" id="ARBA00022729"/>
    </source>
</evidence>
<dbReference type="InterPro" id="IPR026444">
    <property type="entry name" value="Secre_tail"/>
</dbReference>
<dbReference type="PANTHER" id="PTHR19328:SF13">
    <property type="entry name" value="HIPL1 PROTEIN"/>
    <property type="match status" value="1"/>
</dbReference>
<evidence type="ECO:0000313" key="6">
    <source>
        <dbReference type="Proteomes" id="UP000237310"/>
    </source>
</evidence>
<dbReference type="SUPFAM" id="SSF50952">
    <property type="entry name" value="Soluble quinoprotein glucose dehydrogenase"/>
    <property type="match status" value="1"/>
</dbReference>
<gene>
    <name evidence="5" type="ORF">C3L50_04550</name>
</gene>
<sequence>MNFFNRLRVLFVLLIILIGPASHSQNETFTMTQIGANNLLKVPWDLQYGPDGYLWVTEKRVGVVRVNPATAQRDELIQLSDLSSTATGQDGLLGMALHPDFLTTSPYVYLSYTHLVSGQNKQKIVRYTYTINGNDGSLYSPVVLIDNLPSSNDHQSGRLIFGPDQKLYYTIGDQAVKVCASNLAQFLPTQLQIDQKNWANYPGKTLRLNLDGSIPTDNPVLNGVKSHIYSYGHRNAQGLVFGSNGILYSDEQGPSSDDEINIINSGKNYGWPFVAGVKDNLMYDADGCLTTETSFTATNYQDPIMSLFLANTYKDPACTDSWMCRPNIAPSSLEIYESDAIPAWKNSLLLTSLKKGRVYRVKLDATGTAVVGNAIQYFYTQNRYRDIVAAPDGKSFYLITDDSGKTADASGMNTVSVMQNPAAILKFTLNESLSVASLEKEPAFKFWPNPAKHTLFIEIKEPNGGNFKAELINSSGQVVKKIKELQLGINETNIANLPVGVYILKLYSNDTTWQESIIHI</sequence>
<reference evidence="5 6" key="1">
    <citation type="submission" date="2018-01" db="EMBL/GenBank/DDBJ databases">
        <authorList>
            <person name="Gaut B.S."/>
            <person name="Morton B.R."/>
            <person name="Clegg M.T."/>
            <person name="Duvall M.R."/>
        </authorList>
    </citation>
    <scope>NUCLEOTIDE SEQUENCE [LARGE SCALE GENOMIC DNA]</scope>
    <source>
        <strain evidence="5 6">HR-AY</strain>
    </source>
</reference>
<dbReference type="NCBIfam" id="TIGR04183">
    <property type="entry name" value="Por_Secre_tail"/>
    <property type="match status" value="1"/>
</dbReference>
<dbReference type="InterPro" id="IPR011042">
    <property type="entry name" value="6-blade_b-propeller_TolB-like"/>
</dbReference>
<dbReference type="Gene3D" id="2.120.10.30">
    <property type="entry name" value="TolB, C-terminal domain"/>
    <property type="match status" value="1"/>
</dbReference>
<feature type="chain" id="PRO_5015778655" evidence="2">
    <location>
        <begin position="25"/>
        <end position="520"/>
    </location>
</feature>
<dbReference type="InterPro" id="IPR011041">
    <property type="entry name" value="Quinoprot_gluc/sorb_DH_b-prop"/>
</dbReference>
<evidence type="ECO:0000256" key="2">
    <source>
        <dbReference type="SAM" id="SignalP"/>
    </source>
</evidence>
<comment type="caution">
    <text evidence="5">The sequence shown here is derived from an EMBL/GenBank/DDBJ whole genome shotgun (WGS) entry which is preliminary data.</text>
</comment>
<evidence type="ECO:0000313" key="5">
    <source>
        <dbReference type="EMBL" id="POY40772.1"/>
    </source>
</evidence>
<organism evidence="5 6">
    <name type="scientific">Flavobacterium alvei</name>
    <dbReference type="NCBI Taxonomy" id="2080416"/>
    <lineage>
        <taxon>Bacteria</taxon>
        <taxon>Pseudomonadati</taxon>
        <taxon>Bacteroidota</taxon>
        <taxon>Flavobacteriia</taxon>
        <taxon>Flavobacteriales</taxon>
        <taxon>Flavobacteriaceae</taxon>
        <taxon>Flavobacterium</taxon>
    </lineage>
</organism>
<dbReference type="AlphaFoldDB" id="A0A2S5AEC0"/>
<dbReference type="Proteomes" id="UP000237310">
    <property type="component" value="Unassembled WGS sequence"/>
</dbReference>
<keyword evidence="1 2" id="KW-0732">Signal</keyword>
<dbReference type="PANTHER" id="PTHR19328">
    <property type="entry name" value="HEDGEHOG-INTERACTING PROTEIN"/>
    <property type="match status" value="1"/>
</dbReference>
<dbReference type="OrthoDB" id="9770043at2"/>
<accession>A0A2S5AEC0</accession>
<name>A0A2S5AEC0_9FLAO</name>
<proteinExistence type="predicted"/>
<keyword evidence="6" id="KW-1185">Reference proteome</keyword>
<dbReference type="EMBL" id="PQVG01000002">
    <property type="protein sequence ID" value="POY40772.1"/>
    <property type="molecule type" value="Genomic_DNA"/>
</dbReference>
<feature type="signal peptide" evidence="2">
    <location>
        <begin position="1"/>
        <end position="24"/>
    </location>
</feature>